<evidence type="ECO:0000313" key="2">
    <source>
        <dbReference type="EMBL" id="KAK0524692.1"/>
    </source>
</evidence>
<feature type="compositionally biased region" description="Polar residues" evidence="1">
    <location>
        <begin position="125"/>
        <end position="135"/>
    </location>
</feature>
<proteinExistence type="predicted"/>
<evidence type="ECO:0000313" key="3">
    <source>
        <dbReference type="Proteomes" id="UP001176521"/>
    </source>
</evidence>
<sequence>MPALILDTADVAAFIRTARPPLDAAGAPLFVEFQRQLLDAITGLKASRLTIAACPDEERSVSNTPTADADLDHSAGKNSATVTATNGAGPTSLSSSAPADPRASEPAMSAWPFSATMDGTFSVPPETSNGDTVGSQPEPTPTQTQAATSLPLLADPSLYDAFQSFFGPTPTLTDVPPSPFDTADHVIDWPVIVALLRGRPGGIMVREIWKLYKAAHAQLPPSGRKFSWSAICAHYRNRCRGSQLISDLSTVVHFRTCPVRAVETDALHQGIRLIDFKTPYYAMRQSPRIWSVDAQDFQ</sequence>
<dbReference type="Proteomes" id="UP001176521">
    <property type="component" value="Unassembled WGS sequence"/>
</dbReference>
<reference evidence="2" key="1">
    <citation type="journal article" date="2023" name="PhytoFront">
        <title>Draft Genome Resources of Seven Strains of Tilletia horrida, Causal Agent of Kernel Smut of Rice.</title>
        <authorList>
            <person name="Khanal S."/>
            <person name="Antony Babu S."/>
            <person name="Zhou X.G."/>
        </authorList>
    </citation>
    <scope>NUCLEOTIDE SEQUENCE</scope>
    <source>
        <strain evidence="2">TX3</strain>
    </source>
</reference>
<comment type="caution">
    <text evidence="2">The sequence shown here is derived from an EMBL/GenBank/DDBJ whole genome shotgun (WGS) entry which is preliminary data.</text>
</comment>
<dbReference type="EMBL" id="JAPDMQ010000438">
    <property type="protein sequence ID" value="KAK0524692.1"/>
    <property type="molecule type" value="Genomic_DNA"/>
</dbReference>
<gene>
    <name evidence="2" type="ORF">OC842_005752</name>
</gene>
<name>A0AAN6G7E0_9BASI</name>
<dbReference type="AlphaFoldDB" id="A0AAN6G7E0"/>
<organism evidence="2 3">
    <name type="scientific">Tilletia horrida</name>
    <dbReference type="NCBI Taxonomy" id="155126"/>
    <lineage>
        <taxon>Eukaryota</taxon>
        <taxon>Fungi</taxon>
        <taxon>Dikarya</taxon>
        <taxon>Basidiomycota</taxon>
        <taxon>Ustilaginomycotina</taxon>
        <taxon>Exobasidiomycetes</taxon>
        <taxon>Tilletiales</taxon>
        <taxon>Tilletiaceae</taxon>
        <taxon>Tilletia</taxon>
    </lineage>
</organism>
<feature type="region of interest" description="Disordered" evidence="1">
    <location>
        <begin position="57"/>
        <end position="144"/>
    </location>
</feature>
<keyword evidence="3" id="KW-1185">Reference proteome</keyword>
<evidence type="ECO:0000256" key="1">
    <source>
        <dbReference type="SAM" id="MobiDB-lite"/>
    </source>
</evidence>
<protein>
    <submittedName>
        <fullName evidence="2">Uncharacterized protein</fullName>
    </submittedName>
</protein>
<accession>A0AAN6G7E0</accession>
<feature type="compositionally biased region" description="Polar residues" evidence="1">
    <location>
        <begin position="76"/>
        <end position="97"/>
    </location>
</feature>